<organism evidence="1 2">
    <name type="scientific">Akkermansia massiliensis</name>
    <dbReference type="NCBI Taxonomy" id="2927224"/>
    <lineage>
        <taxon>Bacteria</taxon>
        <taxon>Pseudomonadati</taxon>
        <taxon>Verrucomicrobiota</taxon>
        <taxon>Verrucomicrobiia</taxon>
        <taxon>Verrucomicrobiales</taxon>
        <taxon>Akkermansiaceae</taxon>
        <taxon>Akkermansia</taxon>
    </lineage>
</organism>
<dbReference type="Proteomes" id="UP000642553">
    <property type="component" value="Chromosome"/>
</dbReference>
<dbReference type="AlphaFoldDB" id="A0AAE6W1R1"/>
<sequence>MRSAWNPPGFSGKPFLRRLSMEKHGKTAYSPARPFCPHPGREPSCLSCGSFSDIQRRKFPLPGNTVPLKNAIFPFSFFRMGRR</sequence>
<reference evidence="1" key="1">
    <citation type="submission" date="2018-05" db="EMBL/GenBank/DDBJ databases">
        <title>Complete genome sequnece of Akkermansia muciniphila EB-AMDK-40.</title>
        <authorList>
            <person name="Nam Y.-D."/>
            <person name="Chung W.-H."/>
            <person name="Park Y.S."/>
            <person name="Kang J."/>
        </authorList>
    </citation>
    <scope>NUCLEOTIDE SEQUENCE</scope>
    <source>
        <strain evidence="1">EB-AMDK-40</strain>
    </source>
</reference>
<proteinExistence type="predicted"/>
<evidence type="ECO:0000313" key="1">
    <source>
        <dbReference type="EMBL" id="QHV63613.1"/>
    </source>
</evidence>
<gene>
    <name evidence="1" type="ORF">DMI76_09660</name>
</gene>
<accession>A0AAE6W1R1</accession>
<evidence type="ECO:0000313" key="2">
    <source>
        <dbReference type="Proteomes" id="UP000642553"/>
    </source>
</evidence>
<dbReference type="EMBL" id="CP029701">
    <property type="protein sequence ID" value="QHV63613.1"/>
    <property type="molecule type" value="Genomic_DNA"/>
</dbReference>
<protein>
    <submittedName>
        <fullName evidence="1">Uncharacterized protein</fullName>
    </submittedName>
</protein>
<name>A0AAE6W1R1_9BACT</name>